<evidence type="ECO:0000313" key="1">
    <source>
        <dbReference type="EMBL" id="MET4636159.1"/>
    </source>
</evidence>
<dbReference type="RefSeq" id="WP_354553702.1">
    <property type="nucleotide sequence ID" value="NZ_JBEPSM010000004.1"/>
</dbReference>
<proteinExistence type="predicted"/>
<sequence length="630" mass="66066">MATDLERLVVRLEAQLKSYERSMAKAVGIANTTSSKIEGRFNKMNANLNGIGDRFLKGFAVGAVGALFSAQTVNAITDAVAALAAIGDTSERIGITAEKLQELRYAADMAGGSAESLDNGLQKFAQNMSQAASGSGDLAKVLKINGIALYDQDGKLRSVTDMLGSYADLVTRAKNPQDALNLSILAFGRSAGKDMVGLLQQGSAGINQLTRDAQVAGVVVSNSLVAKAGDLDDKLVQLKATLRATFQGFAVEVAPYVVSALEEITLSVKDLSYTLAQLKLGNVANALSPLWDQSNQGKGSRAFKIGASTASPSQSESDAFFDSVRGGRKVLDAGTITKPAVVPPAGYGTDRKNEYERETEAITRRTAALISETAAQASVNPLINDYGFAVEKARAAQDLLYAAQEAGLTITPALREKIDALASGYATASVESQKLAEKQDLVRQRAEEMRDLGRDVFSGFISDMREGKSATEALANALDKVASKLIDIALNDLFGGGSSGSAFGGIGKLLGFASGGYTGDRGTGKVAGVVHGKEFVVNARATAKNRALLEAMNSGLSAVGTAIGVPVLPSAVAPRSASAPIFRLGDTHIDARGSQMSESQFASILAENNKRLMAALPDKIRNMQRDRILK</sequence>
<dbReference type="EMBL" id="JBEPSM010000004">
    <property type="protein sequence ID" value="MET4636159.1"/>
    <property type="molecule type" value="Genomic_DNA"/>
</dbReference>
<dbReference type="Proteomes" id="UP001549321">
    <property type="component" value="Unassembled WGS sequence"/>
</dbReference>
<comment type="caution">
    <text evidence="1">The sequence shown here is derived from an EMBL/GenBank/DDBJ whole genome shotgun (WGS) entry which is preliminary data.</text>
</comment>
<protein>
    <submittedName>
        <fullName evidence="1">Uncharacterized protein YukE</fullName>
    </submittedName>
</protein>
<reference evidence="1 2" key="1">
    <citation type="submission" date="2024-06" db="EMBL/GenBank/DDBJ databases">
        <title>Sorghum-associated microbial communities from plants grown in Nebraska, USA.</title>
        <authorList>
            <person name="Schachtman D."/>
        </authorList>
    </citation>
    <scope>NUCLEOTIDE SEQUENCE [LARGE SCALE GENOMIC DNA]</scope>
    <source>
        <strain evidence="1 2">3207</strain>
    </source>
</reference>
<name>A0ABV2R4D9_9HYPH</name>
<accession>A0ABV2R4D9</accession>
<gene>
    <name evidence="1" type="ORF">ABIE08_004117</name>
</gene>
<organism evidence="1 2">
    <name type="scientific">Kaistia defluvii</name>
    <dbReference type="NCBI Taxonomy" id="410841"/>
    <lineage>
        <taxon>Bacteria</taxon>
        <taxon>Pseudomonadati</taxon>
        <taxon>Pseudomonadota</taxon>
        <taxon>Alphaproteobacteria</taxon>
        <taxon>Hyphomicrobiales</taxon>
        <taxon>Kaistiaceae</taxon>
        <taxon>Kaistia</taxon>
    </lineage>
</organism>
<evidence type="ECO:0000313" key="2">
    <source>
        <dbReference type="Proteomes" id="UP001549321"/>
    </source>
</evidence>
<keyword evidence="2" id="KW-1185">Reference proteome</keyword>